<evidence type="ECO:0000313" key="2">
    <source>
        <dbReference type="Proteomes" id="UP000001025"/>
    </source>
</evidence>
<dbReference type="AlphaFoldDB" id="Q7UQY2"/>
<sequence>MQLFRAMFQKGWGKSEMNESLIEPTGVNLLLRGSVLRVCDTSMYFDSGLDIEMPPGEYSIAAIFDEAGEPIGFEAKQSNQESTGEPVGEVTFAFGQIGMFDKHQADRCFEMMPDMEMFFSQLQNDLQYGCIELNDVVQVPYFRCAEGAAVVYRLLDKEKAIGILLEFGYPDENGGEA</sequence>
<dbReference type="HOGENOM" id="CLU_1642364_0_0_0"/>
<reference evidence="1 2" key="1">
    <citation type="journal article" date="2003" name="Proc. Natl. Acad. Sci. U.S.A.">
        <title>Complete genome sequence of the marine planctomycete Pirellula sp. strain 1.</title>
        <authorList>
            <person name="Gloeckner F.O."/>
            <person name="Kube M."/>
            <person name="Bauer M."/>
            <person name="Teeling H."/>
            <person name="Lombardot T."/>
            <person name="Ludwig W."/>
            <person name="Gade D."/>
            <person name="Beck A."/>
            <person name="Borzym K."/>
            <person name="Heitmann K."/>
            <person name="Rabus R."/>
            <person name="Schlesner H."/>
            <person name="Amann R."/>
            <person name="Reinhardt R."/>
        </authorList>
    </citation>
    <scope>NUCLEOTIDE SEQUENCE [LARGE SCALE GENOMIC DNA]</scope>
    <source>
        <strain evidence="2">DSM 10527 / NCIMB 13988 / SH1</strain>
    </source>
</reference>
<dbReference type="PATRIC" id="fig|243090.15.peg.2900"/>
<dbReference type="InParanoid" id="Q7UQY2"/>
<dbReference type="EMBL" id="BX294143">
    <property type="protein sequence ID" value="CAD74560.1"/>
    <property type="molecule type" value="Genomic_DNA"/>
</dbReference>
<dbReference type="KEGG" id="rba:RB6007"/>
<gene>
    <name evidence="1" type="ordered locus">RB6007</name>
</gene>
<protein>
    <submittedName>
        <fullName evidence="1">Uncharacterized protein</fullName>
    </submittedName>
</protein>
<proteinExistence type="predicted"/>
<organism evidence="1 2">
    <name type="scientific">Rhodopirellula baltica (strain DSM 10527 / NCIMB 13988 / SH1)</name>
    <dbReference type="NCBI Taxonomy" id="243090"/>
    <lineage>
        <taxon>Bacteria</taxon>
        <taxon>Pseudomonadati</taxon>
        <taxon>Planctomycetota</taxon>
        <taxon>Planctomycetia</taxon>
        <taxon>Pirellulales</taxon>
        <taxon>Pirellulaceae</taxon>
        <taxon>Rhodopirellula</taxon>
    </lineage>
</organism>
<keyword evidence="2" id="KW-1185">Reference proteome</keyword>
<dbReference type="STRING" id="243090.RB6007"/>
<dbReference type="EnsemblBacteria" id="CAD74560">
    <property type="protein sequence ID" value="CAD74560"/>
    <property type="gene ID" value="RB6007"/>
</dbReference>
<evidence type="ECO:0000313" key="1">
    <source>
        <dbReference type="EMBL" id="CAD74560.1"/>
    </source>
</evidence>
<dbReference type="Proteomes" id="UP000001025">
    <property type="component" value="Chromosome"/>
</dbReference>
<name>Q7UQY2_RHOBA</name>
<accession>Q7UQY2</accession>